<keyword evidence="5" id="KW-0539">Nucleus</keyword>
<evidence type="ECO:0000256" key="4">
    <source>
        <dbReference type="ARBA" id="ARBA00023163"/>
    </source>
</evidence>
<feature type="compositionally biased region" description="Low complexity" evidence="6">
    <location>
        <begin position="68"/>
        <end position="110"/>
    </location>
</feature>
<sequence>MAQPNSLLSLLNDDEDEGAGSTDASAYQALFQGSLGNGGGQSAAAAQRQAPQVNGTGAHAASQAVQRQHTPAQQALAQHAHQPAQQQQQQQPLVYRAPAASQPAPQAAQQVSMGGSQYPLNSPAFQQQLQAAQITLKNLPPETQQGVLKEWTAMYQKSGTTYNHYLASLQQRHAAQRQAQSQPQLSQSMQQAQFQHPQRQPSPQPRLQQAPQQQQSSTSLAQQQVPQHAQAQQATHQANGIANGVDSMRQWLGARIAEPARRILNHHMDSYALSQHDAQKQREWTKRLTDIVGLKLVADYQSTLQGGPAQQQGGPARSSTPTPPPRLHSASPQPHSGVPITQNTLHHSQQASAQPQQQQQRLQQQVQYSQAMQQQYRPPGLPTTSAPQQQQQYQRPPQPQVSQHQQNQHQQNQYQMRLQQQHQQQRLQQQHAQQGPIRPPLVQSSLQQAAIAAAQAAQAARQAQTSSSVLGKQPASSGPAAEPAAKRPKKDEEDFNDVLQGTNVNLEAEKEGMLGSTQSATTIAGLPPEKLVLNRRPLEEKAKAIATQHGIPTISPNLHAYMSRALEAHMGDLLRRAYVIARQRSDVGRRMPAMEKAGDSARTEVYAIEEWERVQAEAALAKEQEEAILQAAARENKDNKEVKERAERARAAKAEREGAAATAQAYKSALGLAAKHDWGAAKPKAAPAGAAVKPEKQEPAAASSPEKAPAPGQPNQPELPASAQSAADKAGNTPGVAPARWGMRAPALQKPQQGERRTLALKDLIATLERDPNYCKSTFLYKLYERLD</sequence>
<feature type="compositionally biased region" description="Low complexity" evidence="6">
    <location>
        <begin position="699"/>
        <end position="710"/>
    </location>
</feature>
<feature type="compositionally biased region" description="Low complexity" evidence="6">
    <location>
        <begin position="387"/>
        <end position="434"/>
    </location>
</feature>
<proteinExistence type="inferred from homology"/>
<feature type="region of interest" description="Disordered" evidence="6">
    <location>
        <begin position="464"/>
        <end position="496"/>
    </location>
</feature>
<evidence type="ECO:0000313" key="9">
    <source>
        <dbReference type="Proteomes" id="UP001497392"/>
    </source>
</evidence>
<name>A0ABP1FQP4_9CHLO</name>
<keyword evidence="4" id="KW-0804">Transcription</keyword>
<evidence type="ECO:0000256" key="1">
    <source>
        <dbReference type="ARBA" id="ARBA00004123"/>
    </source>
</evidence>
<feature type="compositionally biased region" description="Low complexity" evidence="6">
    <location>
        <begin position="464"/>
        <end position="483"/>
    </location>
</feature>
<dbReference type="Pfam" id="PF05236">
    <property type="entry name" value="TAF4"/>
    <property type="match status" value="1"/>
</dbReference>
<organism evidence="8 9">
    <name type="scientific">Coccomyxa viridis</name>
    <dbReference type="NCBI Taxonomy" id="1274662"/>
    <lineage>
        <taxon>Eukaryota</taxon>
        <taxon>Viridiplantae</taxon>
        <taxon>Chlorophyta</taxon>
        <taxon>core chlorophytes</taxon>
        <taxon>Trebouxiophyceae</taxon>
        <taxon>Trebouxiophyceae incertae sedis</taxon>
        <taxon>Coccomyxaceae</taxon>
        <taxon>Coccomyxa</taxon>
    </lineage>
</organism>
<feature type="compositionally biased region" description="Low complexity" evidence="6">
    <location>
        <begin position="1"/>
        <end position="11"/>
    </location>
</feature>
<feature type="domain" description="Transcription initiation factor TFIID component TAF4 C-terminal" evidence="7">
    <location>
        <begin position="495"/>
        <end position="783"/>
    </location>
</feature>
<feature type="compositionally biased region" description="Basic and acidic residues" evidence="6">
    <location>
        <begin position="634"/>
        <end position="657"/>
    </location>
</feature>
<evidence type="ECO:0000256" key="5">
    <source>
        <dbReference type="ARBA" id="ARBA00023242"/>
    </source>
</evidence>
<dbReference type="CDD" id="cd08045">
    <property type="entry name" value="HFD_TAF4"/>
    <property type="match status" value="1"/>
</dbReference>
<feature type="compositionally biased region" description="Low complexity" evidence="6">
    <location>
        <begin position="348"/>
        <end position="375"/>
    </location>
</feature>
<evidence type="ECO:0000256" key="2">
    <source>
        <dbReference type="ARBA" id="ARBA00006178"/>
    </source>
</evidence>
<dbReference type="InterPro" id="IPR045144">
    <property type="entry name" value="TAF4"/>
</dbReference>
<evidence type="ECO:0000256" key="6">
    <source>
        <dbReference type="SAM" id="MobiDB-lite"/>
    </source>
</evidence>
<feature type="region of interest" description="Disordered" evidence="6">
    <location>
        <begin position="305"/>
        <end position="437"/>
    </location>
</feature>
<reference evidence="8 9" key="1">
    <citation type="submission" date="2024-06" db="EMBL/GenBank/DDBJ databases">
        <authorList>
            <person name="Kraege A."/>
            <person name="Thomma B."/>
        </authorList>
    </citation>
    <scope>NUCLEOTIDE SEQUENCE [LARGE SCALE GENOMIC DNA]</scope>
</reference>
<feature type="region of interest" description="Disordered" evidence="6">
    <location>
        <begin position="632"/>
        <end position="657"/>
    </location>
</feature>
<dbReference type="EMBL" id="CAXHTA020000003">
    <property type="protein sequence ID" value="CAL5220372.1"/>
    <property type="molecule type" value="Genomic_DNA"/>
</dbReference>
<comment type="similarity">
    <text evidence="2">Belongs to the TAF4 family.</text>
</comment>
<protein>
    <submittedName>
        <fullName evidence="8">G2375 protein</fullName>
    </submittedName>
</protein>
<keyword evidence="3" id="KW-0805">Transcription regulation</keyword>
<dbReference type="PANTHER" id="PTHR15138:SF14">
    <property type="entry name" value="TRANSCRIPTION INITIATION FACTOR TFIID SUBUNIT 4"/>
    <property type="match status" value="1"/>
</dbReference>
<gene>
    <name evidence="8" type="primary">g2375</name>
    <name evidence="8" type="ORF">VP750_LOCUS2031</name>
</gene>
<comment type="caution">
    <text evidence="8">The sequence shown here is derived from an EMBL/GenBank/DDBJ whole genome shotgun (WGS) entry which is preliminary data.</text>
</comment>
<evidence type="ECO:0000259" key="7">
    <source>
        <dbReference type="Pfam" id="PF05236"/>
    </source>
</evidence>
<evidence type="ECO:0000256" key="3">
    <source>
        <dbReference type="ARBA" id="ARBA00023015"/>
    </source>
</evidence>
<accession>A0ABP1FQP4</accession>
<dbReference type="InterPro" id="IPR007900">
    <property type="entry name" value="TAF4_C"/>
</dbReference>
<dbReference type="PANTHER" id="PTHR15138">
    <property type="entry name" value="TRANSCRIPTION INITIATION FACTOR TFIID SUBUNIT 4"/>
    <property type="match status" value="1"/>
</dbReference>
<evidence type="ECO:0000313" key="8">
    <source>
        <dbReference type="EMBL" id="CAL5220372.1"/>
    </source>
</evidence>
<comment type="subcellular location">
    <subcellularLocation>
        <location evidence="1">Nucleus</location>
    </subcellularLocation>
</comment>
<feature type="compositionally biased region" description="Polar residues" evidence="6">
    <location>
        <begin position="330"/>
        <end position="347"/>
    </location>
</feature>
<feature type="region of interest" description="Disordered" evidence="6">
    <location>
        <begin position="173"/>
        <end position="237"/>
    </location>
</feature>
<dbReference type="Proteomes" id="UP001497392">
    <property type="component" value="Unassembled WGS sequence"/>
</dbReference>
<keyword evidence="9" id="KW-1185">Reference proteome</keyword>
<feature type="compositionally biased region" description="Low complexity" evidence="6">
    <location>
        <begin position="305"/>
        <end position="320"/>
    </location>
</feature>
<feature type="compositionally biased region" description="Low complexity" evidence="6">
    <location>
        <begin position="42"/>
        <end position="52"/>
    </location>
</feature>
<feature type="region of interest" description="Disordered" evidence="6">
    <location>
        <begin position="684"/>
        <end position="755"/>
    </location>
</feature>
<feature type="region of interest" description="Disordered" evidence="6">
    <location>
        <begin position="1"/>
        <end position="119"/>
    </location>
</feature>